<feature type="signal peptide" evidence="1">
    <location>
        <begin position="1"/>
        <end position="21"/>
    </location>
</feature>
<organism evidence="2 3">
    <name type="scientific">Xanthomonas bonasiae</name>
    <dbReference type="NCBI Taxonomy" id="2810351"/>
    <lineage>
        <taxon>Bacteria</taxon>
        <taxon>Pseudomonadati</taxon>
        <taxon>Pseudomonadota</taxon>
        <taxon>Gammaproteobacteria</taxon>
        <taxon>Lysobacterales</taxon>
        <taxon>Lysobacteraceae</taxon>
        <taxon>Xanthomonas</taxon>
    </lineage>
</organism>
<sequence>MSMRRATGALPLWLLCGFVAAATPAACAAGQDPVVPDADRLYRHAQADGVQLAQARYCGLQRTEFVRFAEALQHAARERALAANADFDVAENSAAMKAGFDDFRQLMATIDAQDDGHDPVQRQAHEQEQCAEVRTDIEALIGPLPKQEAKD</sequence>
<evidence type="ECO:0000256" key="1">
    <source>
        <dbReference type="SAM" id="SignalP"/>
    </source>
</evidence>
<evidence type="ECO:0000313" key="2">
    <source>
        <dbReference type="EMBL" id="MBN6102036.1"/>
    </source>
</evidence>
<proteinExistence type="predicted"/>
<comment type="caution">
    <text evidence="2">The sequence shown here is derived from an EMBL/GenBank/DDBJ whole genome shotgun (WGS) entry which is preliminary data.</text>
</comment>
<gene>
    <name evidence="2" type="ORF">JR064_07640</name>
</gene>
<protein>
    <recommendedName>
        <fullName evidence="4">Secreted protein</fullName>
    </recommendedName>
</protein>
<accession>A0ABS3B0K9</accession>
<dbReference type="RefSeq" id="WP_206229314.1">
    <property type="nucleotide sequence ID" value="NZ_JAFIWB010000005.1"/>
</dbReference>
<keyword evidence="3" id="KW-1185">Reference proteome</keyword>
<dbReference type="Proteomes" id="UP000695802">
    <property type="component" value="Unassembled WGS sequence"/>
</dbReference>
<dbReference type="EMBL" id="JAFIWB010000005">
    <property type="protein sequence ID" value="MBN6102036.1"/>
    <property type="molecule type" value="Genomic_DNA"/>
</dbReference>
<feature type="chain" id="PRO_5046464002" description="Secreted protein" evidence="1">
    <location>
        <begin position="22"/>
        <end position="151"/>
    </location>
</feature>
<keyword evidence="1" id="KW-0732">Signal</keyword>
<evidence type="ECO:0000313" key="3">
    <source>
        <dbReference type="Proteomes" id="UP000695802"/>
    </source>
</evidence>
<name>A0ABS3B0K9_9XANT</name>
<reference evidence="2 3" key="1">
    <citation type="submission" date="2021-02" db="EMBL/GenBank/DDBJ databases">
        <title>Taxonomically Unique Crown Gall-Associated Xanthomonas Stains Have Deficiency in Virulence Repertories.</title>
        <authorList>
            <person name="Mafakheri H."/>
            <person name="Taghavi S.M."/>
            <person name="Dimkic I."/>
            <person name="Nemanja K."/>
            <person name="Osdaghi E."/>
        </authorList>
    </citation>
    <scope>NUCLEOTIDE SEQUENCE [LARGE SCALE GENOMIC DNA]</scope>
    <source>
        <strain evidence="2 3">FX4</strain>
    </source>
</reference>
<evidence type="ECO:0008006" key="4">
    <source>
        <dbReference type="Google" id="ProtNLM"/>
    </source>
</evidence>